<keyword evidence="8" id="KW-1185">Reference proteome</keyword>
<dbReference type="InterPro" id="IPR032823">
    <property type="entry name" value="BCA_ABC_TP_C"/>
</dbReference>
<dbReference type="Pfam" id="PF12399">
    <property type="entry name" value="BCA_ABC_TP_C"/>
    <property type="match status" value="1"/>
</dbReference>
<feature type="region of interest" description="Disordered" evidence="5">
    <location>
        <begin position="253"/>
        <end position="291"/>
    </location>
</feature>
<dbReference type="PROSITE" id="PS50893">
    <property type="entry name" value="ABC_TRANSPORTER_2"/>
    <property type="match status" value="1"/>
</dbReference>
<organism evidence="7 8">
    <name type="scientific">Xylophilus ampelinus</name>
    <dbReference type="NCBI Taxonomy" id="54067"/>
    <lineage>
        <taxon>Bacteria</taxon>
        <taxon>Pseudomonadati</taxon>
        <taxon>Pseudomonadota</taxon>
        <taxon>Betaproteobacteria</taxon>
        <taxon>Burkholderiales</taxon>
        <taxon>Xylophilus</taxon>
    </lineage>
</organism>
<evidence type="ECO:0000313" key="8">
    <source>
        <dbReference type="Proteomes" id="UP000247540"/>
    </source>
</evidence>
<evidence type="ECO:0000256" key="5">
    <source>
        <dbReference type="SAM" id="MobiDB-lite"/>
    </source>
</evidence>
<dbReference type="InterPro" id="IPR017871">
    <property type="entry name" value="ABC_transporter-like_CS"/>
</dbReference>
<evidence type="ECO:0000256" key="3">
    <source>
        <dbReference type="ARBA" id="ARBA00022741"/>
    </source>
</evidence>
<dbReference type="SUPFAM" id="SSF52540">
    <property type="entry name" value="P-loop containing nucleoside triphosphate hydrolases"/>
    <property type="match status" value="1"/>
</dbReference>
<dbReference type="GO" id="GO:0015188">
    <property type="term" value="F:L-isoleucine transmembrane transporter activity"/>
    <property type="evidence" value="ECO:0007669"/>
    <property type="project" value="TreeGrafter"/>
</dbReference>
<dbReference type="GO" id="GO:0005886">
    <property type="term" value="C:plasma membrane"/>
    <property type="evidence" value="ECO:0007669"/>
    <property type="project" value="TreeGrafter"/>
</dbReference>
<name>A0A318SHM1_9BURK</name>
<keyword evidence="2" id="KW-1003">Cell membrane</keyword>
<evidence type="ECO:0000256" key="4">
    <source>
        <dbReference type="ARBA" id="ARBA00022840"/>
    </source>
</evidence>
<dbReference type="GO" id="GO:0016887">
    <property type="term" value="F:ATP hydrolysis activity"/>
    <property type="evidence" value="ECO:0007669"/>
    <property type="project" value="InterPro"/>
</dbReference>
<protein>
    <submittedName>
        <fullName evidence="7">Amino acid/amide ABC transporter ATP-binding protein 1 (HAAT family)</fullName>
    </submittedName>
</protein>
<proteinExistence type="predicted"/>
<dbReference type="GO" id="GO:0005304">
    <property type="term" value="F:L-valine transmembrane transporter activity"/>
    <property type="evidence" value="ECO:0007669"/>
    <property type="project" value="TreeGrafter"/>
</dbReference>
<evidence type="ECO:0000313" key="7">
    <source>
        <dbReference type="EMBL" id="PYE78308.1"/>
    </source>
</evidence>
<dbReference type="InterPro" id="IPR027417">
    <property type="entry name" value="P-loop_NTPase"/>
</dbReference>
<dbReference type="Proteomes" id="UP000247540">
    <property type="component" value="Unassembled WGS sequence"/>
</dbReference>
<comment type="caution">
    <text evidence="7">The sequence shown here is derived from an EMBL/GenBank/DDBJ whole genome shotgun (WGS) entry which is preliminary data.</text>
</comment>
<dbReference type="InterPro" id="IPR051120">
    <property type="entry name" value="ABC_AA/LPS_Transport"/>
</dbReference>
<sequence length="291" mass="31471">MSAELRLDAVSRHFGGLKVLQDVNLTIPQGGIFGLIGPNGAGKTTVFNLITGLLPPTSGNIRFDGEDLVGRKPHQITRLGLGRTFQNIRLFKEMSLLQNVMVGMHAHLRYGAGGLLASSGLFRAEEKRARERARELLSWMKLDHKAEETADNLSYGEQRKLELARALATGPKLLLLDEPVAGMNSSEKTELMREIENISARGYTIFMIEHDMRFVMGLCQEIAVLNFGRIIAQGGPDAIRNDPQVIEAYLGREDDEPEAGGGPHGIVTDGRPSAVAAGTAPTSVPQPGAPA</sequence>
<dbReference type="PANTHER" id="PTHR45772:SF7">
    <property type="entry name" value="AMINO ACID ABC TRANSPORTER ATP-BINDING PROTEIN"/>
    <property type="match status" value="1"/>
</dbReference>
<dbReference type="EMBL" id="QJTC01000008">
    <property type="protein sequence ID" value="PYE78308.1"/>
    <property type="molecule type" value="Genomic_DNA"/>
</dbReference>
<keyword evidence="3" id="KW-0547">Nucleotide-binding</keyword>
<evidence type="ECO:0000259" key="6">
    <source>
        <dbReference type="PROSITE" id="PS50893"/>
    </source>
</evidence>
<dbReference type="Gene3D" id="3.40.50.300">
    <property type="entry name" value="P-loop containing nucleotide triphosphate hydrolases"/>
    <property type="match status" value="1"/>
</dbReference>
<dbReference type="GO" id="GO:1903806">
    <property type="term" value="P:L-isoleucine import across plasma membrane"/>
    <property type="evidence" value="ECO:0007669"/>
    <property type="project" value="TreeGrafter"/>
</dbReference>
<evidence type="ECO:0000256" key="2">
    <source>
        <dbReference type="ARBA" id="ARBA00022475"/>
    </source>
</evidence>
<dbReference type="InterPro" id="IPR003439">
    <property type="entry name" value="ABC_transporter-like_ATP-bd"/>
</dbReference>
<dbReference type="PROSITE" id="PS00211">
    <property type="entry name" value="ABC_TRANSPORTER_1"/>
    <property type="match status" value="1"/>
</dbReference>
<dbReference type="AlphaFoldDB" id="A0A318SHM1"/>
<keyword evidence="2" id="KW-0472">Membrane</keyword>
<dbReference type="FunFam" id="3.40.50.300:FF:000421">
    <property type="entry name" value="Branched-chain amino acid ABC transporter ATP-binding protein"/>
    <property type="match status" value="1"/>
</dbReference>
<keyword evidence="1" id="KW-0813">Transport</keyword>
<dbReference type="OrthoDB" id="9781337at2"/>
<dbReference type="GO" id="GO:0015808">
    <property type="term" value="P:L-alanine transport"/>
    <property type="evidence" value="ECO:0007669"/>
    <property type="project" value="TreeGrafter"/>
</dbReference>
<keyword evidence="4 7" id="KW-0067">ATP-binding</keyword>
<dbReference type="GO" id="GO:0005524">
    <property type="term" value="F:ATP binding"/>
    <property type="evidence" value="ECO:0007669"/>
    <property type="project" value="UniProtKB-KW"/>
</dbReference>
<dbReference type="GO" id="GO:0015192">
    <property type="term" value="F:L-phenylalanine transmembrane transporter activity"/>
    <property type="evidence" value="ECO:0007669"/>
    <property type="project" value="TreeGrafter"/>
</dbReference>
<dbReference type="Pfam" id="PF00005">
    <property type="entry name" value="ABC_tran"/>
    <property type="match status" value="1"/>
</dbReference>
<dbReference type="PANTHER" id="PTHR45772">
    <property type="entry name" value="CONSERVED COMPONENT OF ABC TRANSPORTER FOR NATURAL AMINO ACIDS-RELATED"/>
    <property type="match status" value="1"/>
</dbReference>
<evidence type="ECO:0000256" key="1">
    <source>
        <dbReference type="ARBA" id="ARBA00022448"/>
    </source>
</evidence>
<dbReference type="SMART" id="SM00382">
    <property type="entry name" value="AAA"/>
    <property type="match status" value="1"/>
</dbReference>
<dbReference type="GO" id="GO:1903805">
    <property type="term" value="P:L-valine import across plasma membrane"/>
    <property type="evidence" value="ECO:0007669"/>
    <property type="project" value="TreeGrafter"/>
</dbReference>
<feature type="domain" description="ABC transporter" evidence="6">
    <location>
        <begin position="5"/>
        <end position="252"/>
    </location>
</feature>
<accession>A0A318SHM1</accession>
<gene>
    <name evidence="7" type="ORF">DFQ15_10897</name>
</gene>
<reference evidence="7 8" key="1">
    <citation type="submission" date="2018-06" db="EMBL/GenBank/DDBJ databases">
        <title>Genomic Encyclopedia of Type Strains, Phase III (KMG-III): the genomes of soil and plant-associated and newly described type strains.</title>
        <authorList>
            <person name="Whitman W."/>
        </authorList>
    </citation>
    <scope>NUCLEOTIDE SEQUENCE [LARGE SCALE GENOMIC DNA]</scope>
    <source>
        <strain evidence="7 8">CECT 7646</strain>
    </source>
</reference>
<dbReference type="CDD" id="cd03219">
    <property type="entry name" value="ABC_Mj1267_LivG_branched"/>
    <property type="match status" value="1"/>
</dbReference>
<dbReference type="InterPro" id="IPR003593">
    <property type="entry name" value="AAA+_ATPase"/>
</dbReference>
<dbReference type="GO" id="GO:0042941">
    <property type="term" value="P:D-alanine transmembrane transport"/>
    <property type="evidence" value="ECO:0007669"/>
    <property type="project" value="TreeGrafter"/>
</dbReference>